<feature type="domain" description="AbiEi antitoxin N-terminal" evidence="1">
    <location>
        <begin position="18"/>
        <end position="66"/>
    </location>
</feature>
<dbReference type="OrthoDB" id="3192636at2"/>
<dbReference type="InterPro" id="IPR025159">
    <property type="entry name" value="AbiEi_N"/>
</dbReference>
<evidence type="ECO:0000313" key="3">
    <source>
        <dbReference type="Proteomes" id="UP000092389"/>
    </source>
</evidence>
<gene>
    <name evidence="2" type="ORF">A5683_22670</name>
</gene>
<sequence>MCAQSYLFDTIAHMAIWDQLVELAAEQHGYVTTRDARDIGVDPVQLRLLAARGRLVRAGRGVYRVPVLPRGEHDDLAAAVAWTLGRGAISHESALALHALADVNPSRIHLTVPRDNHPRAAGGELYRLHRRNLPAADITSVDAIPVTTVARTIKDCLDMGTDPYQLRTAIDRAEAEGMLRRAPAAELRAALDGPPVSPRVRTKGASA</sequence>
<protein>
    <recommendedName>
        <fullName evidence="1">AbiEi antitoxin N-terminal domain-containing protein</fullName>
    </recommendedName>
</protein>
<reference evidence="2 3" key="1">
    <citation type="submission" date="2016-06" db="EMBL/GenBank/DDBJ databases">
        <authorList>
            <person name="Kjaerup R.B."/>
            <person name="Dalgaard T.S."/>
            <person name="Juul-Madsen H.R."/>
        </authorList>
    </citation>
    <scope>NUCLEOTIDE SEQUENCE [LARGE SCALE GENOMIC DNA]</scope>
    <source>
        <strain evidence="2 3">E152</strain>
    </source>
</reference>
<proteinExistence type="predicted"/>
<comment type="caution">
    <text evidence="2">The sequence shown here is derived from an EMBL/GenBank/DDBJ whole genome shotgun (WGS) entry which is preliminary data.</text>
</comment>
<dbReference type="Pfam" id="PF13338">
    <property type="entry name" value="AbiEi_4"/>
    <property type="match status" value="1"/>
</dbReference>
<dbReference type="AlphaFoldDB" id="A0A1A2TH36"/>
<accession>A0A1A2TH36</accession>
<evidence type="ECO:0000313" key="2">
    <source>
        <dbReference type="EMBL" id="OBH75347.1"/>
    </source>
</evidence>
<evidence type="ECO:0000259" key="1">
    <source>
        <dbReference type="Pfam" id="PF13338"/>
    </source>
</evidence>
<dbReference type="EMBL" id="LZJU01000089">
    <property type="protein sequence ID" value="OBH75347.1"/>
    <property type="molecule type" value="Genomic_DNA"/>
</dbReference>
<organism evidence="2 3">
    <name type="scientific">Mycobacterium mantenii</name>
    <dbReference type="NCBI Taxonomy" id="560555"/>
    <lineage>
        <taxon>Bacteria</taxon>
        <taxon>Bacillati</taxon>
        <taxon>Actinomycetota</taxon>
        <taxon>Actinomycetes</taxon>
        <taxon>Mycobacteriales</taxon>
        <taxon>Mycobacteriaceae</taxon>
        <taxon>Mycobacterium</taxon>
        <taxon>Mycobacterium avium complex (MAC)</taxon>
    </lineage>
</organism>
<name>A0A1A2TH36_MYCNT</name>
<accession>A0A1A2TRW9</accession>
<dbReference type="RefSeq" id="WP_067829614.1">
    <property type="nucleotide sequence ID" value="NZ_LZJP01000042.1"/>
</dbReference>
<dbReference type="Proteomes" id="UP000092389">
    <property type="component" value="Unassembled WGS sequence"/>
</dbReference>